<feature type="domain" description="Fungal-type protein kinase" evidence="2">
    <location>
        <begin position="509"/>
        <end position="570"/>
    </location>
</feature>
<name>A0AAD4G4A1_BOLED</name>
<dbReference type="Proteomes" id="UP001194468">
    <property type="component" value="Unassembled WGS sequence"/>
</dbReference>
<reference evidence="3" key="2">
    <citation type="journal article" date="2020" name="Nat. Commun.">
        <title>Large-scale genome sequencing of mycorrhizal fungi provides insights into the early evolution of symbiotic traits.</title>
        <authorList>
            <person name="Miyauchi S."/>
            <person name="Kiss E."/>
            <person name="Kuo A."/>
            <person name="Drula E."/>
            <person name="Kohler A."/>
            <person name="Sanchez-Garcia M."/>
            <person name="Morin E."/>
            <person name="Andreopoulos B."/>
            <person name="Barry K.W."/>
            <person name="Bonito G."/>
            <person name="Buee M."/>
            <person name="Carver A."/>
            <person name="Chen C."/>
            <person name="Cichocki N."/>
            <person name="Clum A."/>
            <person name="Culley D."/>
            <person name="Crous P.W."/>
            <person name="Fauchery L."/>
            <person name="Girlanda M."/>
            <person name="Hayes R.D."/>
            <person name="Keri Z."/>
            <person name="LaButti K."/>
            <person name="Lipzen A."/>
            <person name="Lombard V."/>
            <person name="Magnuson J."/>
            <person name="Maillard F."/>
            <person name="Murat C."/>
            <person name="Nolan M."/>
            <person name="Ohm R.A."/>
            <person name="Pangilinan J."/>
            <person name="Pereira M.F."/>
            <person name="Perotto S."/>
            <person name="Peter M."/>
            <person name="Pfister S."/>
            <person name="Riley R."/>
            <person name="Sitrit Y."/>
            <person name="Stielow J.B."/>
            <person name="Szollosi G."/>
            <person name="Zifcakova L."/>
            <person name="Stursova M."/>
            <person name="Spatafora J.W."/>
            <person name="Tedersoo L."/>
            <person name="Vaario L.M."/>
            <person name="Yamada A."/>
            <person name="Yan M."/>
            <person name="Wang P."/>
            <person name="Xu J."/>
            <person name="Bruns T."/>
            <person name="Baldrian P."/>
            <person name="Vilgalys R."/>
            <person name="Dunand C."/>
            <person name="Henrissat B."/>
            <person name="Grigoriev I.V."/>
            <person name="Hibbett D."/>
            <person name="Nagy L.G."/>
            <person name="Martin F.M."/>
        </authorList>
    </citation>
    <scope>NUCLEOTIDE SEQUENCE</scope>
    <source>
        <strain evidence="3">BED1</strain>
    </source>
</reference>
<feature type="domain" description="Fungal-type protein kinase" evidence="2">
    <location>
        <begin position="245"/>
        <end position="458"/>
    </location>
</feature>
<dbReference type="PANTHER" id="PTHR38248">
    <property type="entry name" value="FUNK1 6"/>
    <property type="match status" value="1"/>
</dbReference>
<feature type="compositionally biased region" description="Basic and acidic residues" evidence="1">
    <location>
        <begin position="214"/>
        <end position="241"/>
    </location>
</feature>
<evidence type="ECO:0000313" key="4">
    <source>
        <dbReference type="EMBL" id="KAF8425746.1"/>
    </source>
</evidence>
<proteinExistence type="predicted"/>
<dbReference type="InterPro" id="IPR040976">
    <property type="entry name" value="Pkinase_fungal"/>
</dbReference>
<evidence type="ECO:0000256" key="1">
    <source>
        <dbReference type="SAM" id="MobiDB-lite"/>
    </source>
</evidence>
<sequence length="672" mass="76440">MTSTARVQVNHLENTLQSTPQSKGSATISEHISTVGVHVSDIRPWVTKDVENFQECSFDEMLKDFLVDCSDRPQESFGGAHRTRLFKECLNKVLPICIGEAQSKIQGDIRLSKLRENLVTYNLIKAKPRIANRTSSLYPNLMLARPAPDKKLGWRNVRTFVEFKRSTKKMAVPPDRYTLKEITPPQQHEYLRMDVLNDELEPDVLRARPPPTEPVRRSTRQREKAVATNSDSHKRTSEHLEPTSSQSKRQKSEHTKSHPVIVQAGYYAAEMFTAYTARQHVIGVVVVGDVLYVWRYDRERTIQCSGLNFIEDLPRFLVLLLAMQRFQAKHWGLNPHVDPKFCLTPSSEETTLRGDEGKMIQVVFGLSDETRVTHFGLNGRATNVLSVECKDLSENPDLVSKLFWMEIRRMSEPDILKKVYEISETDPDVKGHVPEMMWFKTFHDTATAKIRERLGLKTEGTRVLCMIIFRKLRPITELQGKEFLIAWWVTVITPSGSAEFITETLAHKQKQIVAVLNDFDLASTHMIATGTRRTGTVPFMAIALLDEAALQGKIAHVYEYDAESFIWTLISAAKRDCSKSRLSSRRTQWDLPSTSRQAVALQFAIGIPEGGPGCKLLQAMKRIGSWLRKECIIVLRQRGLEREELGNDAPLDTDSAFGRLLRVPTGHYVDML</sequence>
<dbReference type="Pfam" id="PF17667">
    <property type="entry name" value="Pkinase_fungal"/>
    <property type="match status" value="2"/>
</dbReference>
<gene>
    <name evidence="4" type="ORF">L210DRAFT_3509262</name>
    <name evidence="3" type="ORF">L210DRAFT_3513793</name>
</gene>
<evidence type="ECO:0000313" key="5">
    <source>
        <dbReference type="Proteomes" id="UP001194468"/>
    </source>
</evidence>
<reference evidence="3" key="1">
    <citation type="submission" date="2019-10" db="EMBL/GenBank/DDBJ databases">
        <authorList>
            <consortium name="DOE Joint Genome Institute"/>
            <person name="Kuo A."/>
            <person name="Miyauchi S."/>
            <person name="Kiss E."/>
            <person name="Drula E."/>
            <person name="Kohler A."/>
            <person name="Sanchez-Garcia M."/>
            <person name="Andreopoulos B."/>
            <person name="Barry K.W."/>
            <person name="Bonito G."/>
            <person name="Buee M."/>
            <person name="Carver A."/>
            <person name="Chen C."/>
            <person name="Cichocki N."/>
            <person name="Clum A."/>
            <person name="Culley D."/>
            <person name="Crous P.W."/>
            <person name="Fauchery L."/>
            <person name="Girlanda M."/>
            <person name="Hayes R."/>
            <person name="Keri Z."/>
            <person name="LaButti K."/>
            <person name="Lipzen A."/>
            <person name="Lombard V."/>
            <person name="Magnuson J."/>
            <person name="Maillard F."/>
            <person name="Morin E."/>
            <person name="Murat C."/>
            <person name="Nolan M."/>
            <person name="Ohm R."/>
            <person name="Pangilinan J."/>
            <person name="Pereira M."/>
            <person name="Perotto S."/>
            <person name="Peter M."/>
            <person name="Riley R."/>
            <person name="Sitrit Y."/>
            <person name="Stielow B."/>
            <person name="Szollosi G."/>
            <person name="Zifcakova L."/>
            <person name="Stursova M."/>
            <person name="Spatafora J.W."/>
            <person name="Tedersoo L."/>
            <person name="Vaario L.-M."/>
            <person name="Yamada A."/>
            <person name="Yan M."/>
            <person name="Wang P."/>
            <person name="Xu J."/>
            <person name="Bruns T."/>
            <person name="Baldrian P."/>
            <person name="Vilgalys R."/>
            <person name="Henrissat B."/>
            <person name="Grigoriev I.V."/>
            <person name="Hibbett D."/>
            <person name="Nagy L.G."/>
            <person name="Martin F.M."/>
        </authorList>
    </citation>
    <scope>NUCLEOTIDE SEQUENCE</scope>
    <source>
        <strain evidence="3">BED1</strain>
    </source>
</reference>
<organism evidence="3 5">
    <name type="scientific">Boletus edulis BED1</name>
    <dbReference type="NCBI Taxonomy" id="1328754"/>
    <lineage>
        <taxon>Eukaryota</taxon>
        <taxon>Fungi</taxon>
        <taxon>Dikarya</taxon>
        <taxon>Basidiomycota</taxon>
        <taxon>Agaricomycotina</taxon>
        <taxon>Agaricomycetes</taxon>
        <taxon>Agaricomycetidae</taxon>
        <taxon>Boletales</taxon>
        <taxon>Boletineae</taxon>
        <taxon>Boletaceae</taxon>
        <taxon>Boletoideae</taxon>
        <taxon>Boletus</taxon>
    </lineage>
</organism>
<dbReference type="EMBL" id="WHUW01000509">
    <property type="protein sequence ID" value="KAF8414482.1"/>
    <property type="molecule type" value="Genomic_DNA"/>
</dbReference>
<dbReference type="PANTHER" id="PTHR38248:SF2">
    <property type="entry name" value="FUNK1 11"/>
    <property type="match status" value="1"/>
</dbReference>
<feature type="region of interest" description="Disordered" evidence="1">
    <location>
        <begin position="201"/>
        <end position="257"/>
    </location>
</feature>
<accession>A0AAD4G4A1</accession>
<keyword evidence="5" id="KW-1185">Reference proteome</keyword>
<evidence type="ECO:0000313" key="3">
    <source>
        <dbReference type="EMBL" id="KAF8414482.1"/>
    </source>
</evidence>
<evidence type="ECO:0000259" key="2">
    <source>
        <dbReference type="Pfam" id="PF17667"/>
    </source>
</evidence>
<comment type="caution">
    <text evidence="3">The sequence shown here is derived from an EMBL/GenBank/DDBJ whole genome shotgun (WGS) entry which is preliminary data.</text>
</comment>
<protein>
    <recommendedName>
        <fullName evidence="2">Fungal-type protein kinase domain-containing protein</fullName>
    </recommendedName>
</protein>
<dbReference type="EMBL" id="WHUW01000093">
    <property type="protein sequence ID" value="KAF8425746.1"/>
    <property type="molecule type" value="Genomic_DNA"/>
</dbReference>
<dbReference type="AlphaFoldDB" id="A0AAD4G4A1"/>